<dbReference type="EMBL" id="WTXG01000006">
    <property type="protein sequence ID" value="KAI0305286.1"/>
    <property type="molecule type" value="Genomic_DNA"/>
</dbReference>
<accession>A0AAD4M7J9</accession>
<gene>
    <name evidence="1" type="ORF">B0F90DRAFT_1183147</name>
</gene>
<evidence type="ECO:0000313" key="1">
    <source>
        <dbReference type="EMBL" id="KAI0305286.1"/>
    </source>
</evidence>
<dbReference type="AlphaFoldDB" id="A0AAD4M7J9"/>
<comment type="caution">
    <text evidence="1">The sequence shown here is derived from an EMBL/GenBank/DDBJ whole genome shotgun (WGS) entry which is preliminary data.</text>
</comment>
<evidence type="ECO:0000313" key="2">
    <source>
        <dbReference type="Proteomes" id="UP001203297"/>
    </source>
</evidence>
<sequence>MSRSLSDSNASNSSRTPSKISWISASRFLRYVSLSLSCPWRPWISAIALSNSLTRCCCWRNCLSCRRPNLEISRSWLSIFLSRCSCCCSCVWIALGLSSTIFFLSFRMREASTDAEGSGGIGGSALGGSDGSCGRAVVDVVNEVDVVGVAALVAPSVGQDEAMSGM</sequence>
<name>A0AAD4M7J9_9AGAM</name>
<proteinExistence type="predicted"/>
<dbReference type="Proteomes" id="UP001203297">
    <property type="component" value="Unassembled WGS sequence"/>
</dbReference>
<keyword evidence="2" id="KW-1185">Reference proteome</keyword>
<organism evidence="1 2">
    <name type="scientific">Multifurca ochricompacta</name>
    <dbReference type="NCBI Taxonomy" id="376703"/>
    <lineage>
        <taxon>Eukaryota</taxon>
        <taxon>Fungi</taxon>
        <taxon>Dikarya</taxon>
        <taxon>Basidiomycota</taxon>
        <taxon>Agaricomycotina</taxon>
        <taxon>Agaricomycetes</taxon>
        <taxon>Russulales</taxon>
        <taxon>Russulaceae</taxon>
        <taxon>Multifurca</taxon>
    </lineage>
</organism>
<protein>
    <submittedName>
        <fullName evidence="1">Uncharacterized protein</fullName>
    </submittedName>
</protein>
<reference evidence="1" key="1">
    <citation type="journal article" date="2022" name="New Phytol.">
        <title>Evolutionary transition to the ectomycorrhizal habit in the genomes of a hyperdiverse lineage of mushroom-forming fungi.</title>
        <authorList>
            <person name="Looney B."/>
            <person name="Miyauchi S."/>
            <person name="Morin E."/>
            <person name="Drula E."/>
            <person name="Courty P.E."/>
            <person name="Kohler A."/>
            <person name="Kuo A."/>
            <person name="LaButti K."/>
            <person name="Pangilinan J."/>
            <person name="Lipzen A."/>
            <person name="Riley R."/>
            <person name="Andreopoulos W."/>
            <person name="He G."/>
            <person name="Johnson J."/>
            <person name="Nolan M."/>
            <person name="Tritt A."/>
            <person name="Barry K.W."/>
            <person name="Grigoriev I.V."/>
            <person name="Nagy L.G."/>
            <person name="Hibbett D."/>
            <person name="Henrissat B."/>
            <person name="Matheny P.B."/>
            <person name="Labbe J."/>
            <person name="Martin F.M."/>
        </authorList>
    </citation>
    <scope>NUCLEOTIDE SEQUENCE</scope>
    <source>
        <strain evidence="1">BPL690</strain>
    </source>
</reference>